<evidence type="ECO:0000313" key="7">
    <source>
        <dbReference type="Proteomes" id="UP000460626"/>
    </source>
</evidence>
<keyword evidence="1" id="KW-0805">Transcription regulation</keyword>
<evidence type="ECO:0000256" key="3">
    <source>
        <dbReference type="ARBA" id="ARBA00023163"/>
    </source>
</evidence>
<dbReference type="Gene3D" id="1.10.10.10">
    <property type="entry name" value="Winged helix-like DNA-binding domain superfamily/Winged helix DNA-binding domain"/>
    <property type="match status" value="1"/>
</dbReference>
<dbReference type="Proteomes" id="UP000460626">
    <property type="component" value="Unassembled WGS sequence"/>
</dbReference>
<dbReference type="CDD" id="cd06170">
    <property type="entry name" value="LuxR_C_like"/>
    <property type="match status" value="1"/>
</dbReference>
<dbReference type="PANTHER" id="PTHR44688">
    <property type="entry name" value="DNA-BINDING TRANSCRIPTIONAL ACTIVATOR DEVR_DOSR"/>
    <property type="match status" value="1"/>
</dbReference>
<dbReference type="PROSITE" id="PS00622">
    <property type="entry name" value="HTH_LUXR_1"/>
    <property type="match status" value="1"/>
</dbReference>
<dbReference type="Pfam" id="PF00196">
    <property type="entry name" value="GerE"/>
    <property type="match status" value="1"/>
</dbReference>
<evidence type="ECO:0000256" key="1">
    <source>
        <dbReference type="ARBA" id="ARBA00023015"/>
    </source>
</evidence>
<feature type="transmembrane region" description="Helical" evidence="4">
    <location>
        <begin position="7"/>
        <end position="25"/>
    </location>
</feature>
<keyword evidence="4" id="KW-1133">Transmembrane helix</keyword>
<proteinExistence type="predicted"/>
<keyword evidence="2" id="KW-0238">DNA-binding</keyword>
<feature type="transmembrane region" description="Helical" evidence="4">
    <location>
        <begin position="37"/>
        <end position="55"/>
    </location>
</feature>
<keyword evidence="7" id="KW-1185">Reference proteome</keyword>
<dbReference type="SMART" id="SM00421">
    <property type="entry name" value="HTH_LUXR"/>
    <property type="match status" value="1"/>
</dbReference>
<keyword evidence="3" id="KW-0804">Transcription</keyword>
<keyword evidence="4" id="KW-0472">Membrane</keyword>
<dbReference type="OrthoDB" id="9814495at2"/>
<organism evidence="6 7">
    <name type="scientific">Aurantiacibacter arachoides</name>
    <dbReference type="NCBI Taxonomy" id="1850444"/>
    <lineage>
        <taxon>Bacteria</taxon>
        <taxon>Pseudomonadati</taxon>
        <taxon>Pseudomonadota</taxon>
        <taxon>Alphaproteobacteria</taxon>
        <taxon>Sphingomonadales</taxon>
        <taxon>Erythrobacteraceae</taxon>
        <taxon>Aurantiacibacter</taxon>
    </lineage>
</organism>
<gene>
    <name evidence="6" type="ORF">GRI62_03590</name>
</gene>
<dbReference type="GO" id="GO:0006355">
    <property type="term" value="P:regulation of DNA-templated transcription"/>
    <property type="evidence" value="ECO:0007669"/>
    <property type="project" value="InterPro"/>
</dbReference>
<dbReference type="RefSeq" id="WP_131452042.1">
    <property type="nucleotide sequence ID" value="NZ_BMJK01000001.1"/>
</dbReference>
<dbReference type="PRINTS" id="PR00038">
    <property type="entry name" value="HTHLUXR"/>
</dbReference>
<keyword evidence="4" id="KW-0812">Transmembrane</keyword>
<dbReference type="InterPro" id="IPR000792">
    <property type="entry name" value="Tscrpt_reg_LuxR_C"/>
</dbReference>
<reference evidence="6 7" key="1">
    <citation type="submission" date="2019-12" db="EMBL/GenBank/DDBJ databases">
        <title>Genomic-based taxomic classification of the family Erythrobacteraceae.</title>
        <authorList>
            <person name="Xu L."/>
        </authorList>
    </citation>
    <scope>NUCLEOTIDE SEQUENCE [LARGE SCALE GENOMIC DNA]</scope>
    <source>
        <strain evidence="6 7">RC4-10-4</strain>
    </source>
</reference>
<protein>
    <submittedName>
        <fullName evidence="6">Helix-turn-helix transcriptional regulator</fullName>
    </submittedName>
</protein>
<dbReference type="EMBL" id="WTYH01000001">
    <property type="protein sequence ID" value="MXO92690.1"/>
    <property type="molecule type" value="Genomic_DNA"/>
</dbReference>
<comment type="caution">
    <text evidence="6">The sequence shown here is derived from an EMBL/GenBank/DDBJ whole genome shotgun (WGS) entry which is preliminary data.</text>
</comment>
<evidence type="ECO:0000256" key="2">
    <source>
        <dbReference type="ARBA" id="ARBA00023125"/>
    </source>
</evidence>
<dbReference type="GO" id="GO:0003677">
    <property type="term" value="F:DNA binding"/>
    <property type="evidence" value="ECO:0007669"/>
    <property type="project" value="UniProtKB-KW"/>
</dbReference>
<evidence type="ECO:0000259" key="5">
    <source>
        <dbReference type="PROSITE" id="PS50043"/>
    </source>
</evidence>
<name>A0A844ZZL2_9SPHN</name>
<dbReference type="InterPro" id="IPR016032">
    <property type="entry name" value="Sig_transdc_resp-reg_C-effctor"/>
</dbReference>
<dbReference type="PROSITE" id="PS50043">
    <property type="entry name" value="HTH_LUXR_2"/>
    <property type="match status" value="1"/>
</dbReference>
<accession>A0A844ZZL2</accession>
<dbReference type="SUPFAM" id="SSF46894">
    <property type="entry name" value="C-terminal effector domain of the bipartite response regulators"/>
    <property type="match status" value="1"/>
</dbReference>
<dbReference type="AlphaFoldDB" id="A0A844ZZL2"/>
<evidence type="ECO:0000256" key="4">
    <source>
        <dbReference type="SAM" id="Phobius"/>
    </source>
</evidence>
<feature type="domain" description="HTH luxR-type" evidence="5">
    <location>
        <begin position="70"/>
        <end position="137"/>
    </location>
</feature>
<dbReference type="PANTHER" id="PTHR44688:SF16">
    <property type="entry name" value="DNA-BINDING TRANSCRIPTIONAL ACTIVATOR DEVR_DOSR"/>
    <property type="match status" value="1"/>
</dbReference>
<dbReference type="InterPro" id="IPR036388">
    <property type="entry name" value="WH-like_DNA-bd_sf"/>
</dbReference>
<sequence>MRGTLRPALAYGALTALAALLLAWLDWRHVTRDWSTQFYLVVVALVFAGLGLWLGNRLTPRTAALPFARNQRALASLGISPREVEVLDELAQGKANKVIARDLGISPNTVKTHVARLFEKLGAANRTEAIARARDLRLLP</sequence>
<evidence type="ECO:0000313" key="6">
    <source>
        <dbReference type="EMBL" id="MXO92690.1"/>
    </source>
</evidence>